<evidence type="ECO:0000313" key="1">
    <source>
        <dbReference type="EMBL" id="KAL0165824.1"/>
    </source>
</evidence>
<proteinExistence type="predicted"/>
<accession>A0ABD0NVA6</accession>
<dbReference type="EMBL" id="JAMKFB020000019">
    <property type="protein sequence ID" value="KAL0165824.1"/>
    <property type="molecule type" value="Genomic_DNA"/>
</dbReference>
<comment type="caution">
    <text evidence="1">The sequence shown here is derived from an EMBL/GenBank/DDBJ whole genome shotgun (WGS) entry which is preliminary data.</text>
</comment>
<evidence type="ECO:0000313" key="2">
    <source>
        <dbReference type="Proteomes" id="UP001529510"/>
    </source>
</evidence>
<feature type="non-terminal residue" evidence="1">
    <location>
        <position position="74"/>
    </location>
</feature>
<gene>
    <name evidence="1" type="ORF">M9458_037668</name>
</gene>
<reference evidence="1 2" key="1">
    <citation type="submission" date="2024-05" db="EMBL/GenBank/DDBJ databases">
        <title>Genome sequencing and assembly of Indian major carp, Cirrhinus mrigala (Hamilton, 1822).</title>
        <authorList>
            <person name="Mohindra V."/>
            <person name="Chowdhury L.M."/>
            <person name="Lal K."/>
            <person name="Jena J.K."/>
        </authorList>
    </citation>
    <scope>NUCLEOTIDE SEQUENCE [LARGE SCALE GENOMIC DNA]</scope>
    <source>
        <strain evidence="1">CM1030</strain>
        <tissue evidence="1">Blood</tissue>
    </source>
</reference>
<keyword evidence="2" id="KW-1185">Reference proteome</keyword>
<name>A0ABD0NVA6_CIRMR</name>
<sequence>MFAVTDVCKREEVAGEGQPVTMKRVKPTDTVKLSATPCQLDLNKRMAQLIGKHCTVSYNINGVPVEMLLDSGDQ</sequence>
<organism evidence="1 2">
    <name type="scientific">Cirrhinus mrigala</name>
    <name type="common">Mrigala</name>
    <dbReference type="NCBI Taxonomy" id="683832"/>
    <lineage>
        <taxon>Eukaryota</taxon>
        <taxon>Metazoa</taxon>
        <taxon>Chordata</taxon>
        <taxon>Craniata</taxon>
        <taxon>Vertebrata</taxon>
        <taxon>Euteleostomi</taxon>
        <taxon>Actinopterygii</taxon>
        <taxon>Neopterygii</taxon>
        <taxon>Teleostei</taxon>
        <taxon>Ostariophysi</taxon>
        <taxon>Cypriniformes</taxon>
        <taxon>Cyprinidae</taxon>
        <taxon>Labeoninae</taxon>
        <taxon>Labeonini</taxon>
        <taxon>Cirrhinus</taxon>
    </lineage>
</organism>
<protein>
    <submittedName>
        <fullName evidence="1">Uncharacterized protein</fullName>
    </submittedName>
</protein>
<dbReference type="Proteomes" id="UP001529510">
    <property type="component" value="Unassembled WGS sequence"/>
</dbReference>
<dbReference type="AlphaFoldDB" id="A0ABD0NVA6"/>